<protein>
    <submittedName>
        <fullName evidence="1">Uncharacterized protein</fullName>
    </submittedName>
</protein>
<evidence type="ECO:0000313" key="2">
    <source>
        <dbReference type="Proteomes" id="UP001055879"/>
    </source>
</evidence>
<reference evidence="2" key="1">
    <citation type="journal article" date="2022" name="Mol. Ecol. Resour.">
        <title>The genomes of chicory, endive, great burdock and yacon provide insights into Asteraceae palaeo-polyploidization history and plant inulin production.</title>
        <authorList>
            <person name="Fan W."/>
            <person name="Wang S."/>
            <person name="Wang H."/>
            <person name="Wang A."/>
            <person name="Jiang F."/>
            <person name="Liu H."/>
            <person name="Zhao H."/>
            <person name="Xu D."/>
            <person name="Zhang Y."/>
        </authorList>
    </citation>
    <scope>NUCLEOTIDE SEQUENCE [LARGE SCALE GENOMIC DNA]</scope>
    <source>
        <strain evidence="2">cv. Niubang</strain>
    </source>
</reference>
<accession>A0ACB9AA55</accession>
<dbReference type="EMBL" id="CM042054">
    <property type="protein sequence ID" value="KAI3706688.1"/>
    <property type="molecule type" value="Genomic_DNA"/>
</dbReference>
<evidence type="ECO:0000313" key="1">
    <source>
        <dbReference type="EMBL" id="KAI3706688.1"/>
    </source>
</evidence>
<comment type="caution">
    <text evidence="1">The sequence shown here is derived from an EMBL/GenBank/DDBJ whole genome shotgun (WGS) entry which is preliminary data.</text>
</comment>
<dbReference type="Proteomes" id="UP001055879">
    <property type="component" value="Linkage Group LG08"/>
</dbReference>
<sequence length="493" mass="54884">MASKSTNKLHFLLIPYPAPGHTIPMMNMAKLLAQQPDVTVTVVTTPLNAVRYGHALNKPGLPAGFLQLPFPATEVGLPEGCESLDALPNPDLALNFAAAVDMLQFKLERCFETLSPPPICIVSDKYLPWTADTADKYRLPRVIFDGMSCFKQLCDHNLYASKVFDGLPESETFVVPGLPDRIELTRSQLPAEFNISSRATRERLERVKEAELRSFGIVINSFEELEQEYVDEYKKLKGGKVWCIGPLSLCTDNDNAQRGKIVSISEQRCMEWLDLRQHGSVVYACLGSVSRVNPMQLIELGLGLEASDHPFIWVIRAKEVEQWVLESGFEERVKDRGLLIRGWAPQVSILSHPSIGGFLTHCGWNSILEGVCVGVPMITWPQFAEQFLNEKLVVQVLGTGVGVGAQFVVHWGKEETFGVKVKSEDVKKAIAKVMDSGIDGIERRKIAQELGKIANRAIEEGGSSHMNLKLLIGQVRDMNFNRTATQGFKFYQI</sequence>
<proteinExistence type="predicted"/>
<reference evidence="1 2" key="2">
    <citation type="journal article" date="2022" name="Mol. Ecol. Resour.">
        <title>The genomes of chicory, endive, great burdock and yacon provide insights into Asteraceae paleo-polyploidization history and plant inulin production.</title>
        <authorList>
            <person name="Fan W."/>
            <person name="Wang S."/>
            <person name="Wang H."/>
            <person name="Wang A."/>
            <person name="Jiang F."/>
            <person name="Liu H."/>
            <person name="Zhao H."/>
            <person name="Xu D."/>
            <person name="Zhang Y."/>
        </authorList>
    </citation>
    <scope>NUCLEOTIDE SEQUENCE [LARGE SCALE GENOMIC DNA]</scope>
    <source>
        <strain evidence="2">cv. Niubang</strain>
    </source>
</reference>
<gene>
    <name evidence="1" type="ORF">L6452_24605</name>
</gene>
<name>A0ACB9AA55_ARCLA</name>
<organism evidence="1 2">
    <name type="scientific">Arctium lappa</name>
    <name type="common">Greater burdock</name>
    <name type="synonym">Lappa major</name>
    <dbReference type="NCBI Taxonomy" id="4217"/>
    <lineage>
        <taxon>Eukaryota</taxon>
        <taxon>Viridiplantae</taxon>
        <taxon>Streptophyta</taxon>
        <taxon>Embryophyta</taxon>
        <taxon>Tracheophyta</taxon>
        <taxon>Spermatophyta</taxon>
        <taxon>Magnoliopsida</taxon>
        <taxon>eudicotyledons</taxon>
        <taxon>Gunneridae</taxon>
        <taxon>Pentapetalae</taxon>
        <taxon>asterids</taxon>
        <taxon>campanulids</taxon>
        <taxon>Asterales</taxon>
        <taxon>Asteraceae</taxon>
        <taxon>Carduoideae</taxon>
        <taxon>Cardueae</taxon>
        <taxon>Arctiinae</taxon>
        <taxon>Arctium</taxon>
    </lineage>
</organism>
<keyword evidence="2" id="KW-1185">Reference proteome</keyword>